<comment type="similarity">
    <text evidence="2 8">Belongs to the Casparian strip membrane proteins (CASP) family.</text>
</comment>
<comment type="subcellular location">
    <subcellularLocation>
        <location evidence="1 8">Cell membrane</location>
        <topology evidence="1 8">Multi-pass membrane protein</topology>
    </subcellularLocation>
</comment>
<feature type="transmembrane region" description="Helical" evidence="8">
    <location>
        <begin position="82"/>
        <end position="103"/>
    </location>
</feature>
<name>A0A1D1YQK9_9ARAE</name>
<reference evidence="10" key="1">
    <citation type="submission" date="2015-07" db="EMBL/GenBank/DDBJ databases">
        <title>Transcriptome Assembly of Anthurium amnicola.</title>
        <authorList>
            <person name="Suzuki J."/>
        </authorList>
    </citation>
    <scope>NUCLEOTIDE SEQUENCE</scope>
</reference>
<evidence type="ECO:0000256" key="4">
    <source>
        <dbReference type="ARBA" id="ARBA00022475"/>
    </source>
</evidence>
<evidence type="ECO:0000256" key="6">
    <source>
        <dbReference type="ARBA" id="ARBA00022989"/>
    </source>
</evidence>
<feature type="domain" description="Casparian strip membrane protein" evidence="9">
    <location>
        <begin position="24"/>
        <end position="172"/>
    </location>
</feature>
<evidence type="ECO:0000256" key="2">
    <source>
        <dbReference type="ARBA" id="ARBA00007651"/>
    </source>
</evidence>
<dbReference type="PANTHER" id="PTHR36488">
    <property type="entry name" value="CASP-LIKE PROTEIN 1U1"/>
    <property type="match status" value="1"/>
</dbReference>
<evidence type="ECO:0000259" key="9">
    <source>
        <dbReference type="Pfam" id="PF04535"/>
    </source>
</evidence>
<evidence type="ECO:0000256" key="1">
    <source>
        <dbReference type="ARBA" id="ARBA00004651"/>
    </source>
</evidence>
<keyword evidence="5 8" id="KW-0812">Transmembrane</keyword>
<feature type="transmembrane region" description="Helical" evidence="8">
    <location>
        <begin position="115"/>
        <end position="135"/>
    </location>
</feature>
<evidence type="ECO:0000256" key="3">
    <source>
        <dbReference type="ARBA" id="ARBA00011489"/>
    </source>
</evidence>
<organism evidence="10">
    <name type="scientific">Anthurium amnicola</name>
    <dbReference type="NCBI Taxonomy" id="1678845"/>
    <lineage>
        <taxon>Eukaryota</taxon>
        <taxon>Viridiplantae</taxon>
        <taxon>Streptophyta</taxon>
        <taxon>Embryophyta</taxon>
        <taxon>Tracheophyta</taxon>
        <taxon>Spermatophyta</taxon>
        <taxon>Magnoliopsida</taxon>
        <taxon>Liliopsida</taxon>
        <taxon>Araceae</taxon>
        <taxon>Pothoideae</taxon>
        <taxon>Potheae</taxon>
        <taxon>Anthurium</taxon>
    </lineage>
</organism>
<sequence>MSLENGKEPEVGGSPLPLTRKASSFRVLLVSLRVGVLLATAAAALVMGLNKQTKSMAVAVVGTTPIFQTLVAKFYYTPAFLYFVIANAMACAYNLLVLTLRPFVKCTAIGLVVDVADKVVLVVVATGAAAAASMAELGKNGNPHSRWFSICDKFEAFCHRSGAAILVSLLGASFLLVISVLSTVTVHRKLAIHGYTSV</sequence>
<accession>A0A1D1YQK9</accession>
<evidence type="ECO:0000256" key="5">
    <source>
        <dbReference type="ARBA" id="ARBA00022692"/>
    </source>
</evidence>
<dbReference type="InterPro" id="IPR006459">
    <property type="entry name" value="CASP/CASPL"/>
</dbReference>
<keyword evidence="6 8" id="KW-1133">Transmembrane helix</keyword>
<dbReference type="AlphaFoldDB" id="A0A1D1YQK9"/>
<dbReference type="InterPro" id="IPR044173">
    <property type="entry name" value="CASPL"/>
</dbReference>
<keyword evidence="4 8" id="KW-1003">Cell membrane</keyword>
<dbReference type="EMBL" id="GDJX01011011">
    <property type="protein sequence ID" value="JAT56925.1"/>
    <property type="molecule type" value="Transcribed_RNA"/>
</dbReference>
<dbReference type="PANTHER" id="PTHR36488:SF8">
    <property type="entry name" value="CASP-LIKE PROTEIN 1U1"/>
    <property type="match status" value="1"/>
</dbReference>
<protein>
    <recommendedName>
        <fullName evidence="8">CASP-like protein</fullName>
    </recommendedName>
</protein>
<feature type="transmembrane region" description="Helical" evidence="8">
    <location>
        <begin position="163"/>
        <end position="186"/>
    </location>
</feature>
<gene>
    <name evidence="10" type="primary">OsI_39078</name>
    <name evidence="10" type="ORF">g.24055</name>
</gene>
<comment type="subunit">
    <text evidence="3 8">Homodimer and heterodimers.</text>
</comment>
<dbReference type="NCBIfam" id="TIGR01569">
    <property type="entry name" value="A_tha_TIGR01569"/>
    <property type="match status" value="1"/>
</dbReference>
<proteinExistence type="inferred from homology"/>
<dbReference type="InterPro" id="IPR006702">
    <property type="entry name" value="CASP_dom"/>
</dbReference>
<evidence type="ECO:0000256" key="7">
    <source>
        <dbReference type="ARBA" id="ARBA00023136"/>
    </source>
</evidence>
<dbReference type="GO" id="GO:0005886">
    <property type="term" value="C:plasma membrane"/>
    <property type="evidence" value="ECO:0007669"/>
    <property type="project" value="UniProtKB-SubCell"/>
</dbReference>
<keyword evidence="7 8" id="KW-0472">Membrane</keyword>
<feature type="transmembrane region" description="Helical" evidence="8">
    <location>
        <begin position="25"/>
        <end position="49"/>
    </location>
</feature>
<evidence type="ECO:0000313" key="10">
    <source>
        <dbReference type="EMBL" id="JAT56925.1"/>
    </source>
</evidence>
<evidence type="ECO:0000256" key="8">
    <source>
        <dbReference type="RuleBase" id="RU361233"/>
    </source>
</evidence>
<dbReference type="Pfam" id="PF04535">
    <property type="entry name" value="CASP_dom"/>
    <property type="match status" value="1"/>
</dbReference>